<reference evidence="3" key="1">
    <citation type="submission" date="2020-07" db="EMBL/GenBank/DDBJ databases">
        <title>Ethylene signaling mediates host invasion by parasitic plants.</title>
        <authorList>
            <person name="Yoshida S."/>
        </authorList>
    </citation>
    <scope>NUCLEOTIDE SEQUENCE</scope>
    <source>
        <strain evidence="3">Okayama</strain>
    </source>
</reference>
<dbReference type="SMART" id="SM00856">
    <property type="entry name" value="PMEI"/>
    <property type="match status" value="1"/>
</dbReference>
<dbReference type="PANTHER" id="PTHR31890">
    <property type="entry name" value="PLANT INVERTASE/PECTIN METHYLESTERASE INHIBITOR SUPERFAMILY PROTEIN"/>
    <property type="match status" value="1"/>
</dbReference>
<feature type="domain" description="Pectinesterase inhibitor" evidence="2">
    <location>
        <begin position="29"/>
        <end position="172"/>
    </location>
</feature>
<evidence type="ECO:0000259" key="2">
    <source>
        <dbReference type="SMART" id="SM00856"/>
    </source>
</evidence>
<dbReference type="InterPro" id="IPR006501">
    <property type="entry name" value="Pectinesterase_inhib_dom"/>
</dbReference>
<dbReference type="SUPFAM" id="SSF101148">
    <property type="entry name" value="Plant invertase/pectin methylesterase inhibitor"/>
    <property type="match status" value="1"/>
</dbReference>
<evidence type="ECO:0000313" key="4">
    <source>
        <dbReference type="Proteomes" id="UP000653305"/>
    </source>
</evidence>
<sequence length="182" mass="20152">MKLPFASFLTIMLTITLLYLLTITTHAKTNSKLFSQICNKTKHPQVCLIILNDDPRTRKASTVHDLGLGSLDIAISLAKSSADVFNNDSLKMKNGAQKQNCVNCRDMYKKVADQLSGAKSMIRRNDFATTRKILDAASKVPNSCRKELGEPPAKVKRANETLNIIFGIASVILKELTRNKNS</sequence>
<dbReference type="PANTHER" id="PTHR31890:SF9">
    <property type="entry name" value="PLANT INVERTASE_PECTIN METHYLESTERASE INHIBITOR SUPERFAMILY PROTEIN"/>
    <property type="match status" value="1"/>
</dbReference>
<proteinExistence type="predicted"/>
<feature type="chain" id="PRO_5032433742" evidence="1">
    <location>
        <begin position="28"/>
        <end position="182"/>
    </location>
</feature>
<name>A0A830CJZ3_9LAMI</name>
<dbReference type="Gene3D" id="1.20.140.40">
    <property type="entry name" value="Invertase/pectin methylesterase inhibitor family protein"/>
    <property type="match status" value="1"/>
</dbReference>
<organism evidence="3 4">
    <name type="scientific">Phtheirospermum japonicum</name>
    <dbReference type="NCBI Taxonomy" id="374723"/>
    <lineage>
        <taxon>Eukaryota</taxon>
        <taxon>Viridiplantae</taxon>
        <taxon>Streptophyta</taxon>
        <taxon>Embryophyta</taxon>
        <taxon>Tracheophyta</taxon>
        <taxon>Spermatophyta</taxon>
        <taxon>Magnoliopsida</taxon>
        <taxon>eudicotyledons</taxon>
        <taxon>Gunneridae</taxon>
        <taxon>Pentapetalae</taxon>
        <taxon>asterids</taxon>
        <taxon>lamiids</taxon>
        <taxon>Lamiales</taxon>
        <taxon>Orobanchaceae</taxon>
        <taxon>Orobanchaceae incertae sedis</taxon>
        <taxon>Phtheirospermum</taxon>
    </lineage>
</organism>
<dbReference type="NCBIfam" id="TIGR01614">
    <property type="entry name" value="PME_inhib"/>
    <property type="match status" value="1"/>
</dbReference>
<feature type="signal peptide" evidence="1">
    <location>
        <begin position="1"/>
        <end position="27"/>
    </location>
</feature>
<evidence type="ECO:0000256" key="1">
    <source>
        <dbReference type="SAM" id="SignalP"/>
    </source>
</evidence>
<gene>
    <name evidence="3" type="ORF">PHJA_002108700</name>
</gene>
<accession>A0A830CJZ3</accession>
<dbReference type="AlphaFoldDB" id="A0A830CJZ3"/>
<dbReference type="GO" id="GO:0004857">
    <property type="term" value="F:enzyme inhibitor activity"/>
    <property type="evidence" value="ECO:0007669"/>
    <property type="project" value="InterPro"/>
</dbReference>
<protein>
    <submittedName>
        <fullName evidence="3">Pectinesterase inhibitor</fullName>
    </submittedName>
</protein>
<keyword evidence="4" id="KW-1185">Reference proteome</keyword>
<dbReference type="Pfam" id="PF04043">
    <property type="entry name" value="PMEI"/>
    <property type="match status" value="1"/>
</dbReference>
<dbReference type="Proteomes" id="UP000653305">
    <property type="component" value="Unassembled WGS sequence"/>
</dbReference>
<dbReference type="EMBL" id="BMAC01000584">
    <property type="protein sequence ID" value="GFP99646.1"/>
    <property type="molecule type" value="Genomic_DNA"/>
</dbReference>
<dbReference type="InterPro" id="IPR035513">
    <property type="entry name" value="Invertase/methylesterase_inhib"/>
</dbReference>
<comment type="caution">
    <text evidence="3">The sequence shown here is derived from an EMBL/GenBank/DDBJ whole genome shotgun (WGS) entry which is preliminary data.</text>
</comment>
<dbReference type="OrthoDB" id="913982at2759"/>
<keyword evidence="1" id="KW-0732">Signal</keyword>
<evidence type="ECO:0000313" key="3">
    <source>
        <dbReference type="EMBL" id="GFP99646.1"/>
    </source>
</evidence>